<keyword evidence="11" id="KW-0677">Repeat</keyword>
<keyword evidence="9" id="KW-0479">Metal-binding</keyword>
<dbReference type="FunFam" id="2.60.40.60:FF:000027">
    <property type="entry name" value="Cadherin 2"/>
    <property type="match status" value="1"/>
</dbReference>
<dbReference type="SUPFAM" id="SSF49313">
    <property type="entry name" value="Cadherin-like"/>
    <property type="match status" value="6"/>
</dbReference>
<dbReference type="AlphaFoldDB" id="A0AAV7KZJ0"/>
<dbReference type="FunFam" id="2.60.40.60:FF:000022">
    <property type="entry name" value="Cadherin 2"/>
    <property type="match status" value="1"/>
</dbReference>
<keyword evidence="10" id="KW-0732">Signal</keyword>
<evidence type="ECO:0000256" key="19">
    <source>
        <dbReference type="ARBA" id="ARBA00023180"/>
    </source>
</evidence>
<dbReference type="InterPro" id="IPR000233">
    <property type="entry name" value="Cadherin_Y-type_LIR"/>
</dbReference>
<dbReference type="GO" id="GO:0007156">
    <property type="term" value="P:homophilic cell adhesion via plasma membrane adhesion molecules"/>
    <property type="evidence" value="ECO:0007669"/>
    <property type="project" value="InterPro"/>
</dbReference>
<keyword evidence="28" id="KW-1185">Reference proteome</keyword>
<dbReference type="GO" id="GO:0005768">
    <property type="term" value="C:endosome"/>
    <property type="evidence" value="ECO:0007669"/>
    <property type="project" value="UniProtKB-SubCell"/>
</dbReference>
<evidence type="ECO:0000256" key="16">
    <source>
        <dbReference type="ARBA" id="ARBA00022989"/>
    </source>
</evidence>
<dbReference type="PRINTS" id="PR00205">
    <property type="entry name" value="CADHERIN"/>
</dbReference>
<dbReference type="GO" id="GO:0008013">
    <property type="term" value="F:beta-catenin binding"/>
    <property type="evidence" value="ECO:0007669"/>
    <property type="project" value="TreeGrafter"/>
</dbReference>
<dbReference type="GO" id="GO:0016342">
    <property type="term" value="C:catenin complex"/>
    <property type="evidence" value="ECO:0007669"/>
    <property type="project" value="TreeGrafter"/>
</dbReference>
<evidence type="ECO:0000256" key="10">
    <source>
        <dbReference type="ARBA" id="ARBA00022729"/>
    </source>
</evidence>
<evidence type="ECO:0000256" key="11">
    <source>
        <dbReference type="ARBA" id="ARBA00022737"/>
    </source>
</evidence>
<comment type="function">
    <text evidence="23">Cadherins are calcium-dependent cell adhesion proteins.</text>
</comment>
<dbReference type="Gene3D" id="4.10.900.10">
    <property type="entry name" value="TCF3-CBD (Catenin binding domain)"/>
    <property type="match status" value="1"/>
</dbReference>
<keyword evidence="8 22" id="KW-0812">Transmembrane</keyword>
<evidence type="ECO:0000256" key="7">
    <source>
        <dbReference type="ARBA" id="ARBA00022490"/>
    </source>
</evidence>
<dbReference type="GO" id="GO:0005912">
    <property type="term" value="C:adherens junction"/>
    <property type="evidence" value="ECO:0007669"/>
    <property type="project" value="UniProtKB-SubCell"/>
</dbReference>
<evidence type="ECO:0000256" key="3">
    <source>
        <dbReference type="ARBA" id="ARBA00004496"/>
    </source>
</evidence>
<evidence type="ECO:0000256" key="23">
    <source>
        <dbReference type="RuleBase" id="RU004357"/>
    </source>
</evidence>
<evidence type="ECO:0000256" key="18">
    <source>
        <dbReference type="ARBA" id="ARBA00023136"/>
    </source>
</evidence>
<evidence type="ECO:0000256" key="4">
    <source>
        <dbReference type="ARBA" id="ARBA00004536"/>
    </source>
</evidence>
<dbReference type="CDD" id="cd11304">
    <property type="entry name" value="Cadherin_repeat"/>
    <property type="match status" value="3"/>
</dbReference>
<dbReference type="GO" id="GO:0005509">
    <property type="term" value="F:calcium ion binding"/>
    <property type="evidence" value="ECO:0007669"/>
    <property type="project" value="UniProtKB-UniRule"/>
</dbReference>
<dbReference type="EMBL" id="JANPWB010000016">
    <property type="protein sequence ID" value="KAJ1083804.1"/>
    <property type="molecule type" value="Genomic_DNA"/>
</dbReference>
<feature type="transmembrane region" description="Helical" evidence="25">
    <location>
        <begin position="715"/>
        <end position="741"/>
    </location>
</feature>
<proteinExistence type="predicted"/>
<dbReference type="InterPro" id="IPR014868">
    <property type="entry name" value="Cadherin_pro_dom"/>
</dbReference>
<keyword evidence="7" id="KW-0963">Cytoplasm</keyword>
<dbReference type="GO" id="GO:0034332">
    <property type="term" value="P:adherens junction organization"/>
    <property type="evidence" value="ECO:0007669"/>
    <property type="project" value="TreeGrafter"/>
</dbReference>
<dbReference type="PANTHER" id="PTHR24027">
    <property type="entry name" value="CADHERIN-23"/>
    <property type="match status" value="1"/>
</dbReference>
<organism evidence="27 28">
    <name type="scientific">Pleurodeles waltl</name>
    <name type="common">Iberian ribbed newt</name>
    <dbReference type="NCBI Taxonomy" id="8319"/>
    <lineage>
        <taxon>Eukaryota</taxon>
        <taxon>Metazoa</taxon>
        <taxon>Chordata</taxon>
        <taxon>Craniata</taxon>
        <taxon>Vertebrata</taxon>
        <taxon>Euteleostomi</taxon>
        <taxon>Amphibia</taxon>
        <taxon>Batrachia</taxon>
        <taxon>Caudata</taxon>
        <taxon>Salamandroidea</taxon>
        <taxon>Salamandridae</taxon>
        <taxon>Pleurodelinae</taxon>
        <taxon>Pleurodeles</taxon>
    </lineage>
</organism>
<dbReference type="PROSITE" id="PS00232">
    <property type="entry name" value="CADHERIN_1"/>
    <property type="match status" value="2"/>
</dbReference>
<keyword evidence="18 25" id="KW-0472">Membrane</keyword>
<dbReference type="Gene3D" id="2.60.40.60">
    <property type="entry name" value="Cadherins"/>
    <property type="match status" value="6"/>
</dbReference>
<evidence type="ECO:0000256" key="12">
    <source>
        <dbReference type="ARBA" id="ARBA00022753"/>
    </source>
</evidence>
<dbReference type="CDD" id="cd00031">
    <property type="entry name" value="CA_like"/>
    <property type="match status" value="1"/>
</dbReference>
<dbReference type="FunFam" id="4.10.900.10:FF:000001">
    <property type="entry name" value="Cadherin 2"/>
    <property type="match status" value="1"/>
</dbReference>
<evidence type="ECO:0000256" key="5">
    <source>
        <dbReference type="ARBA" id="ARBA00004601"/>
    </source>
</evidence>
<keyword evidence="6" id="KW-1003">Cell membrane</keyword>
<evidence type="ECO:0000256" key="15">
    <source>
        <dbReference type="ARBA" id="ARBA00022949"/>
    </source>
</evidence>
<reference evidence="27" key="1">
    <citation type="journal article" date="2022" name="bioRxiv">
        <title>Sequencing and chromosome-scale assembly of the giantPleurodeles waltlgenome.</title>
        <authorList>
            <person name="Brown T."/>
            <person name="Elewa A."/>
            <person name="Iarovenko S."/>
            <person name="Subramanian E."/>
            <person name="Araus A.J."/>
            <person name="Petzold A."/>
            <person name="Susuki M."/>
            <person name="Suzuki K.-i.T."/>
            <person name="Hayashi T."/>
            <person name="Toyoda A."/>
            <person name="Oliveira C."/>
            <person name="Osipova E."/>
            <person name="Leigh N.D."/>
            <person name="Simon A."/>
            <person name="Yun M.H."/>
        </authorList>
    </citation>
    <scope>NUCLEOTIDE SEQUENCE</scope>
    <source>
        <strain evidence="27">20211129_DDA</strain>
        <tissue evidence="27">Liver</tissue>
    </source>
</reference>
<dbReference type="GO" id="GO:0005794">
    <property type="term" value="C:Golgi apparatus"/>
    <property type="evidence" value="ECO:0007669"/>
    <property type="project" value="UniProtKB-SubCell"/>
</dbReference>
<sequence length="891" mass="98599">MCDLDLVLSRICNNKINSLRVTRWPVSHKVGRGFGEGSLCKPGFKPKDYIFAVSKRTLELGTVLGKVSFDDCLGSNSVIYFSEEQELAVQADGIVFVSQHMHLHGHKRIFSIYALDEAGEMFYTTITLKREGHQHPKKKSHHAKHSEHQVMYFPKSQQGLHRQKRDWVIPPIKVSENERGPFPKNLVQIKSNMDKETKVFYSITGQGADTPPEGVFIIERSTGQLKVTRPLDRETLDKYILFSHAVSENGKPVEDPMEIIIKVTDQNDNKPEFTQAIFEGEVPEGSQPGTSVMQVNATDADDAEDTYNGVVYYRIVDQNPKAPNDQMFTINKDTGVISVISTGLDHEKIPKYTLTLTASDSEGNGMVTTGTAVILVTDTNDNAPIFNPTAYTAEVPENEVGVLCQRLTVTDSDTVNTKAWNAVYKIIKGNEGNNFAVETDPETNDGILKTAKGLDFEAKKQYVLSVTVVNQVPFAITTLATSTATVTVNVKDVNECPMFIPPTKEVEVREDLLTGLTITTYTAKDPDTQQNQKITYSIDSDPAGWLTIKPDSGIITGNGNLDREAKTFLINDVYKALILATDNGTPPRSGTGTLLLKVLDVNDNAPEPVPRIFQICIQNPLPQNLKIVDLDLEPHTFPYTVELSPESMENWTAEVNDKVLAIKPLRQLEQRTYTIAVTLHDREGVFKLTTIEATACNCDGDSMDCEHKAFIAGGMGVPAILGILGAILALLILLLLLLLFVRKKKVVKEPLLPPEDDTRDNVYYYDEEGGGEEDQDYDLSQLHRGLDARPDVMRNDVAPTLAAAPQYRPRPANPDEIGNFIDENLQAADNDPTAPPYDSLLVFDYEGSGSEAASLSSLNSSNSDVDQDYNCLNDWGPRFRKLADMYGGDED</sequence>
<evidence type="ECO:0000259" key="26">
    <source>
        <dbReference type="PROSITE" id="PS50268"/>
    </source>
</evidence>
<comment type="caution">
    <text evidence="27">The sequence shown here is derived from an EMBL/GenBank/DDBJ whole genome shotgun (WGS) entry which is preliminary data.</text>
</comment>
<dbReference type="GO" id="GO:0045296">
    <property type="term" value="F:cadherin binding"/>
    <property type="evidence" value="ECO:0007669"/>
    <property type="project" value="TreeGrafter"/>
</dbReference>
<evidence type="ECO:0000256" key="20">
    <source>
        <dbReference type="ARBA" id="ARBA00023893"/>
    </source>
</evidence>
<keyword evidence="14 22" id="KW-0130">Cell adhesion</keyword>
<evidence type="ECO:0000256" key="2">
    <source>
        <dbReference type="ARBA" id="ARBA00004251"/>
    </source>
</evidence>
<dbReference type="Pfam" id="PF00028">
    <property type="entry name" value="Cadherin"/>
    <property type="match status" value="4"/>
</dbReference>
<dbReference type="PROSITE" id="PS50268">
    <property type="entry name" value="CADHERIN_2"/>
    <property type="match status" value="4"/>
</dbReference>
<keyword evidence="16 25" id="KW-1133">Transmembrane helix</keyword>
<feature type="compositionally biased region" description="Acidic residues" evidence="24">
    <location>
        <begin position="765"/>
        <end position="777"/>
    </location>
</feature>
<protein>
    <recommendedName>
        <fullName evidence="20">Cadherin-1</fullName>
    </recommendedName>
</protein>
<dbReference type="InterPro" id="IPR002126">
    <property type="entry name" value="Cadherin-like_dom"/>
</dbReference>
<evidence type="ECO:0000256" key="24">
    <source>
        <dbReference type="SAM" id="MobiDB-lite"/>
    </source>
</evidence>
<evidence type="ECO:0000313" key="27">
    <source>
        <dbReference type="EMBL" id="KAJ1083804.1"/>
    </source>
</evidence>
<dbReference type="GO" id="GO:0044331">
    <property type="term" value="P:cell-cell adhesion mediated by cadherin"/>
    <property type="evidence" value="ECO:0007669"/>
    <property type="project" value="TreeGrafter"/>
</dbReference>
<keyword evidence="19" id="KW-0325">Glycoprotein</keyword>
<keyword evidence="12" id="KW-0967">Endosome</keyword>
<evidence type="ECO:0000256" key="9">
    <source>
        <dbReference type="ARBA" id="ARBA00022723"/>
    </source>
</evidence>
<evidence type="ECO:0000256" key="13">
    <source>
        <dbReference type="ARBA" id="ARBA00022837"/>
    </source>
</evidence>
<evidence type="ECO:0000313" key="28">
    <source>
        <dbReference type="Proteomes" id="UP001066276"/>
    </source>
</evidence>
<keyword evidence="17" id="KW-0333">Golgi apparatus</keyword>
<comment type="subcellular location">
    <subcellularLocation>
        <location evidence="4">Cell junction</location>
        <location evidence="4">Adherens junction</location>
    </subcellularLocation>
    <subcellularLocation>
        <location evidence="2 22">Cell membrane</location>
        <topology evidence="2 22">Single-pass type I membrane protein</topology>
    </subcellularLocation>
    <subcellularLocation>
        <location evidence="3">Cytoplasm</location>
    </subcellularLocation>
    <subcellularLocation>
        <location evidence="1">Endosome</location>
    </subcellularLocation>
    <subcellularLocation>
        <location evidence="5">Golgi apparatus</location>
        <location evidence="5">trans-Golgi network</location>
    </subcellularLocation>
</comment>
<dbReference type="FunFam" id="2.60.40.60:FF:000019">
    <property type="entry name" value="Cadherin 2"/>
    <property type="match status" value="1"/>
</dbReference>
<gene>
    <name evidence="27" type="ORF">NDU88_003959</name>
</gene>
<dbReference type="InterPro" id="IPR039808">
    <property type="entry name" value="Cadherin"/>
</dbReference>
<feature type="domain" description="Cadherin" evidence="26">
    <location>
        <begin position="500"/>
        <end position="608"/>
    </location>
</feature>
<dbReference type="InterPro" id="IPR027397">
    <property type="entry name" value="Catenin-bd_sf"/>
</dbReference>
<dbReference type="InterPro" id="IPR020894">
    <property type="entry name" value="Cadherin_CS"/>
</dbReference>
<name>A0AAV7KZJ0_PLEWA</name>
<feature type="domain" description="Cadherin" evidence="26">
    <location>
        <begin position="387"/>
        <end position="499"/>
    </location>
</feature>
<feature type="domain" description="Cadherin" evidence="26">
    <location>
        <begin position="274"/>
        <end position="386"/>
    </location>
</feature>
<dbReference type="PANTHER" id="PTHR24027:SF319">
    <property type="entry name" value="CADHERIN-1"/>
    <property type="match status" value="1"/>
</dbReference>
<feature type="domain" description="Cadherin" evidence="26">
    <location>
        <begin position="166"/>
        <end position="273"/>
    </location>
</feature>
<dbReference type="GO" id="GO:0007043">
    <property type="term" value="P:cell-cell junction assembly"/>
    <property type="evidence" value="ECO:0007669"/>
    <property type="project" value="TreeGrafter"/>
</dbReference>
<dbReference type="Proteomes" id="UP001066276">
    <property type="component" value="Chromosome 12"/>
</dbReference>
<dbReference type="InterPro" id="IPR015919">
    <property type="entry name" value="Cadherin-like_sf"/>
</dbReference>
<evidence type="ECO:0000256" key="6">
    <source>
        <dbReference type="ARBA" id="ARBA00022475"/>
    </source>
</evidence>
<dbReference type="GO" id="GO:0000902">
    <property type="term" value="P:cell morphogenesis"/>
    <property type="evidence" value="ECO:0007669"/>
    <property type="project" value="TreeGrafter"/>
</dbReference>
<evidence type="ECO:0000256" key="25">
    <source>
        <dbReference type="SAM" id="Phobius"/>
    </source>
</evidence>
<feature type="region of interest" description="Disordered" evidence="24">
    <location>
        <begin position="757"/>
        <end position="777"/>
    </location>
</feature>
<keyword evidence="15" id="KW-0965">Cell junction</keyword>
<evidence type="ECO:0000256" key="22">
    <source>
        <dbReference type="RuleBase" id="RU003318"/>
    </source>
</evidence>
<dbReference type="SMART" id="SM01055">
    <property type="entry name" value="Cadherin_pro"/>
    <property type="match status" value="1"/>
</dbReference>
<dbReference type="GO" id="GO:0016477">
    <property type="term" value="P:cell migration"/>
    <property type="evidence" value="ECO:0007669"/>
    <property type="project" value="TreeGrafter"/>
</dbReference>
<accession>A0AAV7KZJ0</accession>
<dbReference type="Pfam" id="PF08758">
    <property type="entry name" value="Cadherin_pro"/>
    <property type="match status" value="1"/>
</dbReference>
<evidence type="ECO:0000256" key="21">
    <source>
        <dbReference type="PROSITE-ProRule" id="PRU00043"/>
    </source>
</evidence>
<dbReference type="SMART" id="SM00112">
    <property type="entry name" value="CA"/>
    <property type="match status" value="4"/>
</dbReference>
<dbReference type="FunFam" id="2.60.40.60:FF:000011">
    <property type="entry name" value="Cadherin 1"/>
    <property type="match status" value="1"/>
</dbReference>
<keyword evidence="13 21" id="KW-0106">Calcium</keyword>
<evidence type="ECO:0000256" key="8">
    <source>
        <dbReference type="ARBA" id="ARBA00022692"/>
    </source>
</evidence>
<dbReference type="Pfam" id="PF01049">
    <property type="entry name" value="CADH_Y-type_LIR"/>
    <property type="match status" value="1"/>
</dbReference>
<evidence type="ECO:0000256" key="14">
    <source>
        <dbReference type="ARBA" id="ARBA00022889"/>
    </source>
</evidence>
<evidence type="ECO:0000256" key="1">
    <source>
        <dbReference type="ARBA" id="ARBA00004177"/>
    </source>
</evidence>
<dbReference type="GO" id="GO:0016339">
    <property type="term" value="P:calcium-dependent cell-cell adhesion via plasma membrane cell adhesion molecules"/>
    <property type="evidence" value="ECO:0007669"/>
    <property type="project" value="TreeGrafter"/>
</dbReference>
<evidence type="ECO:0000256" key="17">
    <source>
        <dbReference type="ARBA" id="ARBA00023034"/>
    </source>
</evidence>